<evidence type="ECO:0000256" key="1">
    <source>
        <dbReference type="ARBA" id="ARBA00009502"/>
    </source>
</evidence>
<dbReference type="GO" id="GO:0046933">
    <property type="term" value="F:proton-transporting ATP synthase activity, rotational mechanism"/>
    <property type="evidence" value="ECO:0007669"/>
    <property type="project" value="InterPro"/>
</dbReference>
<keyword evidence="3" id="KW-1185">Reference proteome</keyword>
<dbReference type="GO" id="GO:0005743">
    <property type="term" value="C:mitochondrial inner membrane"/>
    <property type="evidence" value="ECO:0007669"/>
    <property type="project" value="InterPro"/>
</dbReference>
<dbReference type="CDD" id="cd12153">
    <property type="entry name" value="F1-ATPase_epsilon"/>
    <property type="match status" value="1"/>
</dbReference>
<gene>
    <name evidence="2" type="ORF">LSINAPIS_LOCUS3545</name>
</gene>
<dbReference type="PANTHER" id="PTHR12448">
    <property type="entry name" value="ATP SYNTHASE EPSILON CHAIN, MITOCHONDRIAL"/>
    <property type="match status" value="1"/>
</dbReference>
<dbReference type="PANTHER" id="PTHR12448:SF0">
    <property type="entry name" value="ATP SYNTHASE SUBUNIT EPSILON, MITOCHONDRIAL"/>
    <property type="match status" value="1"/>
</dbReference>
<dbReference type="SUPFAM" id="SSF48690">
    <property type="entry name" value="Epsilon subunit of mitochondrial F1F0-ATP synthase"/>
    <property type="match status" value="1"/>
</dbReference>
<dbReference type="EMBL" id="FZQP02000848">
    <property type="protein sequence ID" value="VVC90687.1"/>
    <property type="molecule type" value="Genomic_DNA"/>
</dbReference>
<sequence>MSTWRMAGLNYVNYSNIAAKILRKSLKSNLREDAAKRDQSFIKCFFWVKGNPLPLGEKPKPDKEPT</sequence>
<proteinExistence type="inferred from homology"/>
<organism evidence="2 3">
    <name type="scientific">Leptidea sinapis</name>
    <dbReference type="NCBI Taxonomy" id="189913"/>
    <lineage>
        <taxon>Eukaryota</taxon>
        <taxon>Metazoa</taxon>
        <taxon>Ecdysozoa</taxon>
        <taxon>Arthropoda</taxon>
        <taxon>Hexapoda</taxon>
        <taxon>Insecta</taxon>
        <taxon>Pterygota</taxon>
        <taxon>Neoptera</taxon>
        <taxon>Endopterygota</taxon>
        <taxon>Lepidoptera</taxon>
        <taxon>Glossata</taxon>
        <taxon>Ditrysia</taxon>
        <taxon>Papilionoidea</taxon>
        <taxon>Pieridae</taxon>
        <taxon>Dismorphiinae</taxon>
        <taxon>Leptidea</taxon>
    </lineage>
</organism>
<dbReference type="GO" id="GO:0045259">
    <property type="term" value="C:proton-transporting ATP synthase complex"/>
    <property type="evidence" value="ECO:0007669"/>
    <property type="project" value="InterPro"/>
</dbReference>
<dbReference type="Pfam" id="PF04627">
    <property type="entry name" value="ATP-synt_Eps"/>
    <property type="match status" value="1"/>
</dbReference>
<dbReference type="AlphaFoldDB" id="A0A5E4Q059"/>
<dbReference type="Gene3D" id="1.10.1620.20">
    <property type="entry name" value="ATP synthase, F1 complex, epsilon subunit superfamily, mitochondrial"/>
    <property type="match status" value="1"/>
</dbReference>
<accession>A0A5E4Q059</accession>
<dbReference type="GO" id="GO:0042776">
    <property type="term" value="P:proton motive force-driven mitochondrial ATP synthesis"/>
    <property type="evidence" value="ECO:0007669"/>
    <property type="project" value="TreeGrafter"/>
</dbReference>
<reference evidence="2 3" key="1">
    <citation type="submission" date="2017-07" db="EMBL/GenBank/DDBJ databases">
        <authorList>
            <person name="Talla V."/>
            <person name="Backstrom N."/>
        </authorList>
    </citation>
    <scope>NUCLEOTIDE SEQUENCE [LARGE SCALE GENOMIC DNA]</scope>
</reference>
<evidence type="ECO:0008006" key="4">
    <source>
        <dbReference type="Google" id="ProtNLM"/>
    </source>
</evidence>
<evidence type="ECO:0000313" key="2">
    <source>
        <dbReference type="EMBL" id="VVC90687.1"/>
    </source>
</evidence>
<dbReference type="Proteomes" id="UP000324832">
    <property type="component" value="Unassembled WGS sequence"/>
</dbReference>
<dbReference type="InterPro" id="IPR006721">
    <property type="entry name" value="ATP_synth_F1_esu_mt"/>
</dbReference>
<dbReference type="InterPro" id="IPR036742">
    <property type="entry name" value="ATP_synth_F1_esu_sf_mt"/>
</dbReference>
<name>A0A5E4Q059_9NEOP</name>
<evidence type="ECO:0000313" key="3">
    <source>
        <dbReference type="Proteomes" id="UP000324832"/>
    </source>
</evidence>
<comment type="similarity">
    <text evidence="1">Belongs to the eukaryotic ATPase epsilon family.</text>
</comment>
<protein>
    <recommendedName>
        <fullName evidence="4">ATP synthase subunit epsilon, mitochondrial</fullName>
    </recommendedName>
</protein>